<organism evidence="10 11">
    <name type="scientific">Agarivorans gilvus</name>
    <dbReference type="NCBI Taxonomy" id="680279"/>
    <lineage>
        <taxon>Bacteria</taxon>
        <taxon>Pseudomonadati</taxon>
        <taxon>Pseudomonadota</taxon>
        <taxon>Gammaproteobacteria</taxon>
        <taxon>Alteromonadales</taxon>
        <taxon>Alteromonadaceae</taxon>
        <taxon>Agarivorans</taxon>
    </lineage>
</organism>
<keyword evidence="2" id="KW-0813">Transport</keyword>
<dbReference type="Pfam" id="PF01545">
    <property type="entry name" value="Cation_efflux"/>
    <property type="match status" value="1"/>
</dbReference>
<evidence type="ECO:0000313" key="10">
    <source>
        <dbReference type="EMBL" id="GGA91931.1"/>
    </source>
</evidence>
<dbReference type="SUPFAM" id="SSF161111">
    <property type="entry name" value="Cation efflux protein transmembrane domain-like"/>
    <property type="match status" value="1"/>
</dbReference>
<evidence type="ECO:0000256" key="3">
    <source>
        <dbReference type="ARBA" id="ARBA00022692"/>
    </source>
</evidence>
<keyword evidence="7 8" id="KW-0472">Membrane</keyword>
<dbReference type="PANTHER" id="PTHR45755">
    <property type="match status" value="1"/>
</dbReference>
<comment type="caution">
    <text evidence="10">The sequence shown here is derived from an EMBL/GenBank/DDBJ whole genome shotgun (WGS) entry which is preliminary data.</text>
</comment>
<name>A0ABQ1HWG1_9ALTE</name>
<dbReference type="InterPro" id="IPR027469">
    <property type="entry name" value="Cation_efflux_TMD_sf"/>
</dbReference>
<evidence type="ECO:0000256" key="4">
    <source>
        <dbReference type="ARBA" id="ARBA00022906"/>
    </source>
</evidence>
<feature type="transmembrane region" description="Helical" evidence="8">
    <location>
        <begin position="154"/>
        <end position="174"/>
    </location>
</feature>
<dbReference type="InterPro" id="IPR045316">
    <property type="entry name" value="Msc2-like"/>
</dbReference>
<protein>
    <submittedName>
        <fullName evidence="10">Transporter</fullName>
    </submittedName>
</protein>
<dbReference type="NCBIfam" id="TIGR01297">
    <property type="entry name" value="CDF"/>
    <property type="match status" value="1"/>
</dbReference>
<dbReference type="InterPro" id="IPR058533">
    <property type="entry name" value="Cation_efflux_TM"/>
</dbReference>
<evidence type="ECO:0000256" key="2">
    <source>
        <dbReference type="ARBA" id="ARBA00022448"/>
    </source>
</evidence>
<dbReference type="InterPro" id="IPR002524">
    <property type="entry name" value="Cation_efflux"/>
</dbReference>
<keyword evidence="3 8" id="KW-0812">Transmembrane</keyword>
<feature type="transmembrane region" description="Helical" evidence="8">
    <location>
        <begin position="70"/>
        <end position="89"/>
    </location>
</feature>
<evidence type="ECO:0000256" key="1">
    <source>
        <dbReference type="ARBA" id="ARBA00004141"/>
    </source>
</evidence>
<dbReference type="PANTHER" id="PTHR45755:SF4">
    <property type="entry name" value="ZINC TRANSPORTER 7"/>
    <property type="match status" value="1"/>
</dbReference>
<keyword evidence="4" id="KW-0864">Zinc transport</keyword>
<evidence type="ECO:0000256" key="8">
    <source>
        <dbReference type="SAM" id="Phobius"/>
    </source>
</evidence>
<dbReference type="EMBL" id="BMDY01000001">
    <property type="protein sequence ID" value="GGA91931.1"/>
    <property type="molecule type" value="Genomic_DNA"/>
</dbReference>
<keyword evidence="5 8" id="KW-1133">Transmembrane helix</keyword>
<keyword evidence="4" id="KW-0862">Zinc</keyword>
<sequence length="285" mass="32021">MGFSDNDYCYVCRNHRRHGLWLYGSMALLADGWHMGTHAAAFCITLFAYRYSQKHANNDRFSFGTGKVSVLGGYTSAIALGLVALVMLVESAHRLFNPQLIQFDQAILVAIIGFVVNGVSMWLLHDHHHEPHHSEHQHHSAEPHHHHDHNLQAAYFHVLADALTSVLAIVALLFGKYQGWTWLDPIMGAVGASVIAKWTFNLLKQTSPILLDESIDADYCVAVKQALSKTAKVTDLHIWKVSANNYSAAIAIQDQANKSFQDYQRMLQKFDKIDHLTLEVQPLSK</sequence>
<keyword evidence="6" id="KW-0406">Ion transport</keyword>
<keyword evidence="11" id="KW-1185">Reference proteome</keyword>
<dbReference type="Gene3D" id="1.20.1510.10">
    <property type="entry name" value="Cation efflux protein transmembrane domain"/>
    <property type="match status" value="1"/>
</dbReference>
<reference evidence="11" key="1">
    <citation type="journal article" date="2019" name="Int. J. Syst. Evol. Microbiol.">
        <title>The Global Catalogue of Microorganisms (GCM) 10K type strain sequencing project: providing services to taxonomists for standard genome sequencing and annotation.</title>
        <authorList>
            <consortium name="The Broad Institute Genomics Platform"/>
            <consortium name="The Broad Institute Genome Sequencing Center for Infectious Disease"/>
            <person name="Wu L."/>
            <person name="Ma J."/>
        </authorList>
    </citation>
    <scope>NUCLEOTIDE SEQUENCE [LARGE SCALE GENOMIC DNA]</scope>
    <source>
        <strain evidence="11">CGMCC 1.10131</strain>
    </source>
</reference>
<dbReference type="Proteomes" id="UP000651977">
    <property type="component" value="Unassembled WGS sequence"/>
</dbReference>
<proteinExistence type="predicted"/>
<evidence type="ECO:0000313" key="11">
    <source>
        <dbReference type="Proteomes" id="UP000651977"/>
    </source>
</evidence>
<evidence type="ECO:0000256" key="5">
    <source>
        <dbReference type="ARBA" id="ARBA00022989"/>
    </source>
</evidence>
<feature type="domain" description="Cation efflux protein transmembrane" evidence="9">
    <location>
        <begin position="21"/>
        <end position="211"/>
    </location>
</feature>
<comment type="subcellular location">
    <subcellularLocation>
        <location evidence="1">Membrane</location>
        <topology evidence="1">Multi-pass membrane protein</topology>
    </subcellularLocation>
</comment>
<feature type="transmembrane region" description="Helical" evidence="8">
    <location>
        <begin position="20"/>
        <end position="49"/>
    </location>
</feature>
<evidence type="ECO:0000256" key="6">
    <source>
        <dbReference type="ARBA" id="ARBA00023065"/>
    </source>
</evidence>
<accession>A0ABQ1HWG1</accession>
<evidence type="ECO:0000259" key="9">
    <source>
        <dbReference type="Pfam" id="PF01545"/>
    </source>
</evidence>
<dbReference type="NCBIfam" id="NF033827">
    <property type="entry name" value="CDF_efflux_DmeF"/>
    <property type="match status" value="1"/>
</dbReference>
<feature type="transmembrane region" description="Helical" evidence="8">
    <location>
        <begin position="101"/>
        <end position="124"/>
    </location>
</feature>
<gene>
    <name evidence="10" type="ORF">GCM10007414_00680</name>
</gene>
<evidence type="ECO:0000256" key="7">
    <source>
        <dbReference type="ARBA" id="ARBA00023136"/>
    </source>
</evidence>